<evidence type="ECO:0000313" key="9">
    <source>
        <dbReference type="Proteomes" id="UP000006650"/>
    </source>
</evidence>
<dbReference type="GO" id="GO:0005737">
    <property type="term" value="C:cytoplasm"/>
    <property type="evidence" value="ECO:0007669"/>
    <property type="project" value="InterPro"/>
</dbReference>
<keyword evidence="3" id="KW-0677">Repeat</keyword>
<dbReference type="PANTHER" id="PTHR32305">
    <property type="match status" value="1"/>
</dbReference>
<protein>
    <submittedName>
        <fullName evidence="8">YD repeat protein</fullName>
    </submittedName>
</protein>
<dbReference type="InterPro" id="IPR050708">
    <property type="entry name" value="T6SS_VgrG/RHS"/>
</dbReference>
<dbReference type="InterPro" id="IPR003284">
    <property type="entry name" value="Sal_SpvB"/>
</dbReference>
<dbReference type="InterPro" id="IPR029115">
    <property type="entry name" value="Ntox23"/>
</dbReference>
<feature type="domain" description="Teneurin-like YD-shell" evidence="7">
    <location>
        <begin position="1280"/>
        <end position="1860"/>
    </location>
</feature>
<dbReference type="KEGG" id="coc:Coch_0160"/>
<evidence type="ECO:0000313" key="8">
    <source>
        <dbReference type="EMBL" id="ACU91725.1"/>
    </source>
</evidence>
<reference evidence="8 9" key="1">
    <citation type="journal article" date="2009" name="Stand. Genomic Sci.">
        <title>Complete genome sequence of Capnocytophaga ochracea type strain (VPI 2845).</title>
        <authorList>
            <person name="Mavrommatis K."/>
            <person name="Gronow S."/>
            <person name="Saunders E."/>
            <person name="Land M."/>
            <person name="Lapidus A."/>
            <person name="Copeland A."/>
            <person name="Glavina Del Rio T."/>
            <person name="Nolan M."/>
            <person name="Lucas S."/>
            <person name="Chen F."/>
            <person name="Tice H."/>
            <person name="Cheng J.F."/>
            <person name="Bruce D."/>
            <person name="Goodwin L."/>
            <person name="Pitluck S."/>
            <person name="Pati A."/>
            <person name="Ivanova N."/>
            <person name="Chen A."/>
            <person name="Palaniappan K."/>
            <person name="Chain P."/>
            <person name="Hauser L."/>
            <person name="Chang Y.J."/>
            <person name="Jeffries C.D."/>
            <person name="Brettin T."/>
            <person name="Detter J.C."/>
            <person name="Han C."/>
            <person name="Bristow J."/>
            <person name="Goker M."/>
            <person name="Rohde M."/>
            <person name="Eisen J.A."/>
            <person name="Markowitz V."/>
            <person name="Kyrpides N.C."/>
            <person name="Klenk H.P."/>
            <person name="Hugenholtz P."/>
        </authorList>
    </citation>
    <scope>NUCLEOTIDE SEQUENCE [LARGE SCALE GENOMIC DNA]</scope>
    <source>
        <strain evidence="9">ATCC 27872 / DSM 7271 / JCM 12966 / VPI 2845</strain>
    </source>
</reference>
<keyword evidence="4" id="KW-0843">Virulence</keyword>
<name>C7M525_CAPOD</name>
<dbReference type="GeneID" id="29675880"/>
<feature type="signal peptide" evidence="5">
    <location>
        <begin position="1"/>
        <end position="18"/>
    </location>
</feature>
<dbReference type="GO" id="GO:0005576">
    <property type="term" value="C:extracellular region"/>
    <property type="evidence" value="ECO:0007669"/>
    <property type="project" value="UniProtKB-SubCell"/>
</dbReference>
<evidence type="ECO:0000256" key="2">
    <source>
        <dbReference type="ARBA" id="ARBA00022525"/>
    </source>
</evidence>
<organism evidence="8 9">
    <name type="scientific">Capnocytophaga ochracea (strain ATCC 27872 / DSM 7271 / CCUG 9716 / JCM 12966 / NCTC 12371 / SS31 / VPI 2845)</name>
    <name type="common">Bacteroides ochraceus</name>
    <dbReference type="NCBI Taxonomy" id="521097"/>
    <lineage>
        <taxon>Bacteria</taxon>
        <taxon>Pseudomonadati</taxon>
        <taxon>Bacteroidota</taxon>
        <taxon>Flavobacteriia</taxon>
        <taxon>Flavobacteriales</taxon>
        <taxon>Flavobacteriaceae</taxon>
        <taxon>Capnocytophaga</taxon>
    </lineage>
</organism>
<dbReference type="SUPFAM" id="SSF69318">
    <property type="entry name" value="Integrin alpha N-terminal domain"/>
    <property type="match status" value="1"/>
</dbReference>
<dbReference type="Gene3D" id="2.180.10.10">
    <property type="entry name" value="RHS repeat-associated core"/>
    <property type="match status" value="1"/>
</dbReference>
<proteinExistence type="predicted"/>
<feature type="domain" description="Bacterial toxin 23" evidence="6">
    <location>
        <begin position="1952"/>
        <end position="2136"/>
    </location>
</feature>
<feature type="chain" id="PRO_5002979065" evidence="5">
    <location>
        <begin position="19"/>
        <end position="2165"/>
    </location>
</feature>
<dbReference type="RefSeq" id="WP_012796938.1">
    <property type="nucleotide sequence ID" value="NC_013162.1"/>
</dbReference>
<dbReference type="NCBIfam" id="TIGR01643">
    <property type="entry name" value="YD_repeat_2x"/>
    <property type="match status" value="2"/>
</dbReference>
<accession>C7M525</accession>
<evidence type="ECO:0000256" key="3">
    <source>
        <dbReference type="ARBA" id="ARBA00022737"/>
    </source>
</evidence>
<dbReference type="InterPro" id="IPR028994">
    <property type="entry name" value="Integrin_alpha_N"/>
</dbReference>
<comment type="subcellular location">
    <subcellularLocation>
        <location evidence="1">Secreted</location>
    </subcellularLocation>
</comment>
<dbReference type="STRING" id="521097.Coch_0160"/>
<dbReference type="Pfam" id="PF15528">
    <property type="entry name" value="Ntox23"/>
    <property type="match status" value="1"/>
</dbReference>
<dbReference type="NCBIfam" id="TIGR03696">
    <property type="entry name" value="Rhs_assc_core"/>
    <property type="match status" value="1"/>
</dbReference>
<dbReference type="Pfam" id="PF03534">
    <property type="entry name" value="SpvB"/>
    <property type="match status" value="1"/>
</dbReference>
<dbReference type="InterPro" id="IPR006530">
    <property type="entry name" value="YD"/>
</dbReference>
<evidence type="ECO:0000256" key="1">
    <source>
        <dbReference type="ARBA" id="ARBA00004613"/>
    </source>
</evidence>
<feature type="domain" description="Teneurin-like YD-shell" evidence="7">
    <location>
        <begin position="954"/>
        <end position="1263"/>
    </location>
</feature>
<keyword evidence="9" id="KW-1185">Reference proteome</keyword>
<dbReference type="eggNOG" id="COG3209">
    <property type="taxonomic scope" value="Bacteria"/>
</dbReference>
<evidence type="ECO:0000259" key="6">
    <source>
        <dbReference type="Pfam" id="PF15528"/>
    </source>
</evidence>
<dbReference type="HOGENOM" id="CLU_000852_1_0_10"/>
<dbReference type="PANTHER" id="PTHR32305:SF15">
    <property type="entry name" value="PROTEIN RHSA-RELATED"/>
    <property type="match status" value="1"/>
</dbReference>
<dbReference type="Proteomes" id="UP000006650">
    <property type="component" value="Chromosome"/>
</dbReference>
<evidence type="ECO:0000256" key="5">
    <source>
        <dbReference type="SAM" id="SignalP"/>
    </source>
</evidence>
<evidence type="ECO:0000259" key="7">
    <source>
        <dbReference type="Pfam" id="PF25023"/>
    </source>
</evidence>
<dbReference type="EMBL" id="CP001632">
    <property type="protein sequence ID" value="ACU91725.1"/>
    <property type="molecule type" value="Genomic_DNA"/>
</dbReference>
<keyword evidence="5" id="KW-0732">Signal</keyword>
<keyword evidence="2" id="KW-0964">Secreted</keyword>
<gene>
    <name evidence="8" type="ordered locus">Coch_0160</name>
</gene>
<dbReference type="InterPro" id="IPR056823">
    <property type="entry name" value="TEN-like_YD-shell"/>
</dbReference>
<dbReference type="Pfam" id="PF25023">
    <property type="entry name" value="TEN_YD-shell"/>
    <property type="match status" value="2"/>
</dbReference>
<sequence length="2165" mass="246005">MKKLLLLLSVCYTLGSVAQETYPLQAIERTSFYAEPVDPPTETALPSGNIAARDGGGNTVGLTTGELSVSGTGAAVYTVPIAVPQGIKGVAPTLALTYNSQSGNGIAGYGWHLAGLSVISRVGSTMYHNGKITEVNLTETDQFALDGQRLMLKEGVYGKAGATYQTEVFSDLKIKQLSEGATMGFEVLYPDGSKAYYGQTEDSRSPVVYAITYRENAQGVRISYTYERRGNMLFIKAITYGKQGNITGDKKIEFYYDRPRRRPEVSYVGGIRFEDTSLLDKIIVTSGAKEYRKYILDYLVEEKPEETLFYDRLLTVQEWVDNEKKAPITFSYLQTKAGFKEEISTYTLQNMQYISFENTKAVPLDFDGDRLMDFILILYNSTSGNGTYNTVCAFDDYRKGWGQKPVLYPQQIAPFNQLFSAKVLTGVNKNIFTGAEGFITVDEKKDKLVFRTYVKGSASPIEKWGDDIEWNLPTYDERNAFWCYDKIKDNKVRRPKGIPIRMWFYHTFVPEKKQVPIKILSGDFDGDGLTEILAVEKSYERNECAPKEKYVLEEDDYYNSYEYPYYPEQACDCRTYIDGGFSIYWVKSNAEKNSYTKEVGSLLNQYKHNDLLYTLDVTGNGKTNLIHITEGRIYIYEFDENLKPHLLWEYSHPYIKSLSKQPIAGDFNGDGKMDFLLPKEKDSNKFVLLTNTGNSFEASPDIDCPFTYRESYKQRKIDKANTSFWKWIDPKWVEYEVTHSHSLIPIDLNNDGKTDIVETYSNRVSTDEFPEEKKESYLKLYENIQMSTLAFRKGDTYTYPYTGYIPHYIFSPSDERGIFMDISLVSGNTIKVIRSEKNSRKDMLLGTVLQKNIAHKVYYQPMTEKFPYDYNNLNADEIFTYQGGSGEQFPYIDLKNEPSLFLVNKLERNGGGLPDAEQQFKYVGGVSHYTGLGFLGFKSVGRTNWYVQGKESDEILYTFTYNNPQLRGVTTEEYEFDYMVRKYNKELLTTNYLKKTSYTYQNLTNSNKICRIQLTEKNTDNKLSGVTSSQKISYNTDGLPTRVETMAGASKSTAETTYAPKSESPYLVGRVASQKASNTIDGDTFTTEEQYTYQGNLVTTHKAKGHQTGFKTEQFTYDEVGNITQKEVTTESGKTRREQMEYDASKRFLKKHTDFEGQDSTYLYDDYNGTLLQETNHFGQTTRYAYDAWGRTTKATDFLGKSVYTTYSTDASGYTTATRADDGSESEEKYSWLGLLQYSKAKNAFGQNVMVSYQYDAQGRKIRESLPHFEDKAENWIVTTYDRYGRVTQTQHPTGKTTQISYNKLTTTINDGSKTVITTQNATGQTVKQEDPGGTITYSYFGNGNLKMAQYEGSVQRITQDGWGRKTSLTDPSAGRYTYEYDDWSRLTKETTPKGSTIYAYEGESDRVKEKQITGEYTDMRLAYTYNNDKLLTQLSLQNKDGNNELYTYNYNPNRQLSELTEKKLGSNLTFIQKYAYDDFGRTTRETYTADGYGKHITTQLLYEYQNGEATTLKKASGEVLWQLQEVNEYGAPIRQIKGKTTETYQYDFHYPVSQLISNEQITLETKVYQFDRAKSLLNERTYSFNGAKETFGYDAQQQLTSWKGTGTEGAQTYDLRGRIEQNNQLGRYEYAGSNYRQQRLITNEAGDTHLEKYPFPAIRYNVFKAPEQIYVKDKERISFEYDAFESRATMYYGGTDPEKQKRRYVKHYSHDGTFEVKHDRTTGLIQFYIYLGGDAYSAPAVLSVTDDSEKYLYLHRDYLGSITLITDNTGNAIERRHFDAWGNITNYWNAEGKTTIPAEGILLDRGYTGHEHLQTVGLIHMNGRLYDPALHRFLQPDNFVQDPFNTQNFNRYGYCLNNPLVYVDKNGEIVWWVVGVAALIGAYTGGTIANEGEANPIKWNYADNWGYILGGAAIGAINGYVSQLVGAMIPIGQSGFGISITPQLVLGSDGLGVGVNGTFGYQTNFGLNIGLNFGATYYLSAIGTGESGWEKRIGYGIGYKGKSFQAGIGSTYFFSGETSQQTGSIYMGGGNWRLTYENDTWAPVPGLFTPGTYEKDKYRTAALRFDITGGKLKGLNAGLNIFTGKAEGYDSENIYGGGTADKYRMGVIYIGYNQYRIGYNSERNIRGPIQNGFHDRMGVPHFRVLSLSDRFYYGFYSSNPYTLW</sequence>
<dbReference type="InterPro" id="IPR022385">
    <property type="entry name" value="Rhs_assc_core"/>
</dbReference>
<evidence type="ECO:0000256" key="4">
    <source>
        <dbReference type="ARBA" id="ARBA00023026"/>
    </source>
</evidence>